<dbReference type="EMBL" id="SBIW01000012">
    <property type="protein sequence ID" value="RWY48023.1"/>
    <property type="molecule type" value="Genomic_DNA"/>
</dbReference>
<evidence type="ECO:0000256" key="1">
    <source>
        <dbReference type="SAM" id="MobiDB-lite"/>
    </source>
</evidence>
<sequence length="81" mass="9555">MQFSESRYQEAGTSGFMYDMLFLQGPIEEDEVFEGDWDDEEDEDFDDQMESTNDEHEIRVGDDVREPDPDEDDHLPDDDLQ</sequence>
<feature type="compositionally biased region" description="Basic and acidic residues" evidence="1">
    <location>
        <begin position="53"/>
        <end position="67"/>
    </location>
</feature>
<feature type="compositionally biased region" description="Acidic residues" evidence="1">
    <location>
        <begin position="68"/>
        <end position="81"/>
    </location>
</feature>
<proteinExistence type="predicted"/>
<name>A0A444MIU9_9SPHI</name>
<dbReference type="Proteomes" id="UP000286701">
    <property type="component" value="Unassembled WGS sequence"/>
</dbReference>
<evidence type="ECO:0000313" key="3">
    <source>
        <dbReference type="Proteomes" id="UP000286701"/>
    </source>
</evidence>
<dbReference type="AlphaFoldDB" id="A0A444MIU9"/>
<accession>A0A444MIU9</accession>
<dbReference type="RefSeq" id="WP_128535916.1">
    <property type="nucleotide sequence ID" value="NZ_SBIW01000012.1"/>
</dbReference>
<organism evidence="2 3">
    <name type="scientific">Mucilaginibacter gilvus</name>
    <dbReference type="NCBI Taxonomy" id="2305909"/>
    <lineage>
        <taxon>Bacteria</taxon>
        <taxon>Pseudomonadati</taxon>
        <taxon>Bacteroidota</taxon>
        <taxon>Sphingobacteriia</taxon>
        <taxon>Sphingobacteriales</taxon>
        <taxon>Sphingobacteriaceae</taxon>
        <taxon>Mucilaginibacter</taxon>
    </lineage>
</organism>
<keyword evidence="3" id="KW-1185">Reference proteome</keyword>
<comment type="caution">
    <text evidence="2">The sequence shown here is derived from an EMBL/GenBank/DDBJ whole genome shotgun (WGS) entry which is preliminary data.</text>
</comment>
<evidence type="ECO:0000313" key="2">
    <source>
        <dbReference type="EMBL" id="RWY48023.1"/>
    </source>
</evidence>
<feature type="compositionally biased region" description="Acidic residues" evidence="1">
    <location>
        <begin position="27"/>
        <end position="49"/>
    </location>
</feature>
<gene>
    <name evidence="2" type="ORF">EPL05_20770</name>
</gene>
<feature type="region of interest" description="Disordered" evidence="1">
    <location>
        <begin position="27"/>
        <end position="81"/>
    </location>
</feature>
<protein>
    <submittedName>
        <fullName evidence="2">Uncharacterized protein</fullName>
    </submittedName>
</protein>
<reference evidence="2 3" key="1">
    <citation type="submission" date="2019-01" db="EMBL/GenBank/DDBJ databases">
        <title>Mucilaginibacter antarcticum sp. nov., isolated from antarctic soil.</title>
        <authorList>
            <person name="Yan Y.-Q."/>
            <person name="Du Z.-J."/>
        </authorList>
    </citation>
    <scope>NUCLEOTIDE SEQUENCE [LARGE SCALE GENOMIC DNA]</scope>
    <source>
        <strain evidence="2 3">F01003</strain>
    </source>
</reference>